<evidence type="ECO:0000256" key="6">
    <source>
        <dbReference type="ARBA" id="ARBA00018569"/>
    </source>
</evidence>
<reference evidence="12" key="1">
    <citation type="journal article" date="2019" name="Int. J. Syst. Evol. Microbiol.">
        <title>The Global Catalogue of Microorganisms (GCM) 10K type strain sequencing project: providing services to taxonomists for standard genome sequencing and annotation.</title>
        <authorList>
            <consortium name="The Broad Institute Genomics Platform"/>
            <consortium name="The Broad Institute Genome Sequencing Center for Infectious Disease"/>
            <person name="Wu L."/>
            <person name="Ma J."/>
        </authorList>
    </citation>
    <scope>NUCLEOTIDE SEQUENCE [LARGE SCALE GENOMIC DNA]</scope>
    <source>
        <strain evidence="12">CCUG 54939</strain>
    </source>
</reference>
<comment type="cofactor">
    <cofactor evidence="2 9">
        <name>NAD(+)</name>
        <dbReference type="ChEBI" id="CHEBI:57540"/>
    </cofactor>
</comment>
<dbReference type="InterPro" id="IPR005886">
    <property type="entry name" value="UDP_G4E"/>
</dbReference>
<proteinExistence type="inferred from homology"/>
<keyword evidence="7 9" id="KW-0520">NAD</keyword>
<name>A0ABV8CI85_9GAMM</name>
<keyword evidence="9" id="KW-0119">Carbohydrate metabolism</keyword>
<dbReference type="SUPFAM" id="SSF51735">
    <property type="entry name" value="NAD(P)-binding Rossmann-fold domains"/>
    <property type="match status" value="1"/>
</dbReference>
<dbReference type="GO" id="GO:0003978">
    <property type="term" value="F:UDP-glucose 4-epimerase activity"/>
    <property type="evidence" value="ECO:0007669"/>
    <property type="project" value="UniProtKB-EC"/>
</dbReference>
<dbReference type="InterPro" id="IPR036291">
    <property type="entry name" value="NAD(P)-bd_dom_sf"/>
</dbReference>
<dbReference type="Gene3D" id="3.90.25.10">
    <property type="entry name" value="UDP-galactose 4-epimerase, domain 1"/>
    <property type="match status" value="1"/>
</dbReference>
<comment type="subunit">
    <text evidence="9">Homodimer.</text>
</comment>
<gene>
    <name evidence="11" type="primary">galE</name>
    <name evidence="11" type="ORF">ACFOSS_00475</name>
</gene>
<feature type="domain" description="NAD(P)-binding" evidence="10">
    <location>
        <begin position="5"/>
        <end position="325"/>
    </location>
</feature>
<keyword evidence="12" id="KW-1185">Reference proteome</keyword>
<evidence type="ECO:0000256" key="7">
    <source>
        <dbReference type="ARBA" id="ARBA00023027"/>
    </source>
</evidence>
<dbReference type="Gene3D" id="3.40.50.720">
    <property type="entry name" value="NAD(P)-binding Rossmann-like Domain"/>
    <property type="match status" value="1"/>
</dbReference>
<comment type="caution">
    <text evidence="11">The sequence shown here is derived from an EMBL/GenBank/DDBJ whole genome shotgun (WGS) entry which is preliminary data.</text>
</comment>
<evidence type="ECO:0000259" key="10">
    <source>
        <dbReference type="Pfam" id="PF16363"/>
    </source>
</evidence>
<dbReference type="Pfam" id="PF16363">
    <property type="entry name" value="GDP_Man_Dehyd"/>
    <property type="match status" value="1"/>
</dbReference>
<dbReference type="EMBL" id="JBHSAF010000001">
    <property type="protein sequence ID" value="MFC3911941.1"/>
    <property type="molecule type" value="Genomic_DNA"/>
</dbReference>
<sequence>MLRVLVTGGTGYIGSHTCLQLMAAGMTPILLDNFCNSKPSVMDRIEELSGQRPRLYQGDIRDGALLDKVFAAEQIDAVIHFAGLKAVGESVQKPLEYYENNVSGTLTLLQAMRRADVKTFIFSSSATVYGDPHSVPIREDFPTLSATNPYGQSKLAVERIVKDFAAAAPDWSLTLLRYFNPVGAHPSGRMGEDPQGIPNNLMPYIAQVAVGRREHLAVFGNDYPTPDGTGVRDYIHVLDLADGHVAALKTKHGAAGVHIYNLGTGQGYSVLQMLAAFSRACGRELPYVIAPRRAGDIAQCWAEPDKAQSELGWQASRTLDDMTADTWRWQSQNPNGYPAA</sequence>
<dbReference type="NCBIfam" id="TIGR01179">
    <property type="entry name" value="galE"/>
    <property type="match status" value="1"/>
</dbReference>
<dbReference type="RefSeq" id="WP_377149793.1">
    <property type="nucleotide sequence ID" value="NZ_JBHSAF010000001.1"/>
</dbReference>
<comment type="similarity">
    <text evidence="4 9">Belongs to the NAD(P)-dependent epimerase/dehydratase family.</text>
</comment>
<dbReference type="Proteomes" id="UP001595692">
    <property type="component" value="Unassembled WGS sequence"/>
</dbReference>
<evidence type="ECO:0000256" key="8">
    <source>
        <dbReference type="ARBA" id="ARBA00023235"/>
    </source>
</evidence>
<dbReference type="PANTHER" id="PTHR43725:SF47">
    <property type="entry name" value="UDP-GLUCOSE 4-EPIMERASE"/>
    <property type="match status" value="1"/>
</dbReference>
<organism evidence="11 12">
    <name type="scientific">Pseudaeromonas sharmana</name>
    <dbReference type="NCBI Taxonomy" id="328412"/>
    <lineage>
        <taxon>Bacteria</taxon>
        <taxon>Pseudomonadati</taxon>
        <taxon>Pseudomonadota</taxon>
        <taxon>Gammaproteobacteria</taxon>
        <taxon>Aeromonadales</taxon>
        <taxon>Aeromonadaceae</taxon>
        <taxon>Pseudaeromonas</taxon>
    </lineage>
</organism>
<evidence type="ECO:0000256" key="3">
    <source>
        <dbReference type="ARBA" id="ARBA00004947"/>
    </source>
</evidence>
<evidence type="ECO:0000256" key="9">
    <source>
        <dbReference type="RuleBase" id="RU366046"/>
    </source>
</evidence>
<dbReference type="NCBIfam" id="NF007956">
    <property type="entry name" value="PRK10675.1"/>
    <property type="match status" value="1"/>
</dbReference>
<keyword evidence="8 9" id="KW-0413">Isomerase</keyword>
<evidence type="ECO:0000313" key="11">
    <source>
        <dbReference type="EMBL" id="MFC3911941.1"/>
    </source>
</evidence>
<comment type="pathway">
    <text evidence="3 9">Carbohydrate metabolism; galactose metabolism.</text>
</comment>
<dbReference type="PANTHER" id="PTHR43725">
    <property type="entry name" value="UDP-GLUCOSE 4-EPIMERASE"/>
    <property type="match status" value="1"/>
</dbReference>
<dbReference type="InterPro" id="IPR016040">
    <property type="entry name" value="NAD(P)-bd_dom"/>
</dbReference>
<evidence type="ECO:0000256" key="4">
    <source>
        <dbReference type="ARBA" id="ARBA00007637"/>
    </source>
</evidence>
<dbReference type="EC" id="5.1.3.2" evidence="5 9"/>
<evidence type="ECO:0000256" key="2">
    <source>
        <dbReference type="ARBA" id="ARBA00001911"/>
    </source>
</evidence>
<evidence type="ECO:0000256" key="1">
    <source>
        <dbReference type="ARBA" id="ARBA00000083"/>
    </source>
</evidence>
<evidence type="ECO:0000313" key="12">
    <source>
        <dbReference type="Proteomes" id="UP001595692"/>
    </source>
</evidence>
<evidence type="ECO:0000256" key="5">
    <source>
        <dbReference type="ARBA" id="ARBA00013189"/>
    </source>
</evidence>
<protein>
    <recommendedName>
        <fullName evidence="6 9">UDP-glucose 4-epimerase</fullName>
        <ecNumber evidence="5 9">5.1.3.2</ecNumber>
    </recommendedName>
</protein>
<accession>A0ABV8CI85</accession>
<dbReference type="CDD" id="cd05247">
    <property type="entry name" value="UDP_G4E_1_SDR_e"/>
    <property type="match status" value="1"/>
</dbReference>
<comment type="catalytic activity">
    <reaction evidence="1 9">
        <text>UDP-alpha-D-glucose = UDP-alpha-D-galactose</text>
        <dbReference type="Rhea" id="RHEA:22168"/>
        <dbReference type="ChEBI" id="CHEBI:58885"/>
        <dbReference type="ChEBI" id="CHEBI:66914"/>
        <dbReference type="EC" id="5.1.3.2"/>
    </reaction>
</comment>